<evidence type="ECO:0000313" key="2">
    <source>
        <dbReference type="EMBL" id="AND18006.1"/>
    </source>
</evidence>
<dbReference type="STRING" id="33888.A6122_2898"/>
<evidence type="ECO:0000256" key="1">
    <source>
        <dbReference type="SAM" id="MobiDB-lite"/>
    </source>
</evidence>
<protein>
    <submittedName>
        <fullName evidence="2">Uncharacterized protein</fullName>
    </submittedName>
</protein>
<feature type="region of interest" description="Disordered" evidence="1">
    <location>
        <begin position="81"/>
        <end position="112"/>
    </location>
</feature>
<proteinExistence type="predicted"/>
<name>A0A160KVK9_9MICO</name>
<dbReference type="EMBL" id="CP015515">
    <property type="protein sequence ID" value="AND18006.1"/>
    <property type="molecule type" value="Genomic_DNA"/>
</dbReference>
<feature type="compositionally biased region" description="Low complexity" evidence="1">
    <location>
        <begin position="30"/>
        <end position="50"/>
    </location>
</feature>
<organism evidence="2 3">
    <name type="scientific">Rathayibacter tritici</name>
    <dbReference type="NCBI Taxonomy" id="33888"/>
    <lineage>
        <taxon>Bacteria</taxon>
        <taxon>Bacillati</taxon>
        <taxon>Actinomycetota</taxon>
        <taxon>Actinomycetes</taxon>
        <taxon>Micrococcales</taxon>
        <taxon>Microbacteriaceae</taxon>
        <taxon>Rathayibacter</taxon>
    </lineage>
</organism>
<dbReference type="RefSeq" id="WP_068256670.1">
    <property type="nucleotide sequence ID" value="NZ_PSWT01000022.1"/>
</dbReference>
<dbReference type="Proteomes" id="UP000077071">
    <property type="component" value="Chromosome"/>
</dbReference>
<evidence type="ECO:0000313" key="3">
    <source>
        <dbReference type="Proteomes" id="UP000077071"/>
    </source>
</evidence>
<reference evidence="2 3" key="1">
    <citation type="submission" date="2016-05" db="EMBL/GenBank/DDBJ databases">
        <title>Complete genome sequence of Rathayibacter tritici NCPPB 1953.</title>
        <authorList>
            <person name="Park J."/>
            <person name="Lee H.-H."/>
            <person name="Lee S.-W."/>
            <person name="Seo Y.-S."/>
        </authorList>
    </citation>
    <scope>NUCLEOTIDE SEQUENCE [LARGE SCALE GENOMIC DNA]</scope>
    <source>
        <strain evidence="2 3">NCPPB 1953</strain>
    </source>
</reference>
<dbReference type="PATRIC" id="fig|33888.3.peg.3256"/>
<keyword evidence="3" id="KW-1185">Reference proteome</keyword>
<feature type="region of interest" description="Disordered" evidence="1">
    <location>
        <begin position="30"/>
        <end position="67"/>
    </location>
</feature>
<gene>
    <name evidence="2" type="ORF">A6122_2898</name>
</gene>
<sequence length="168" mass="17918">MTSSPFTLSGRVASLLGSVLIATTLLTGCSSSGQQLESSSDSTGRSSSTMTKERALSLRGDSERKDAEWSEKFTACLARNGVADTGPAKNSDPRAATVSKDCQSEVGDPEPLTPEEQAAVRMLTQLTFECLRKNGANIPDLTPSGDWNDFPVDFDWDQFEVCADGGDQ</sequence>
<dbReference type="KEGG" id="rtn:A6122_2898"/>
<accession>A0A160KVK9</accession>
<dbReference type="AlphaFoldDB" id="A0A160KVK9"/>
<feature type="compositionally biased region" description="Basic and acidic residues" evidence="1">
    <location>
        <begin position="51"/>
        <end position="67"/>
    </location>
</feature>